<comment type="subcellular location">
    <subcellularLocation>
        <location evidence="1">Cell outer membrane</location>
    </subcellularLocation>
</comment>
<evidence type="ECO:0000313" key="6">
    <source>
        <dbReference type="EMBL" id="QNR84391.1"/>
    </source>
</evidence>
<dbReference type="PRINTS" id="PR01021">
    <property type="entry name" value="OMPADOMAIN"/>
</dbReference>
<dbReference type="SUPFAM" id="SSF103088">
    <property type="entry name" value="OmpA-like"/>
    <property type="match status" value="1"/>
</dbReference>
<evidence type="ECO:0000256" key="1">
    <source>
        <dbReference type="ARBA" id="ARBA00004442"/>
    </source>
</evidence>
<feature type="domain" description="OmpA-like" evidence="5">
    <location>
        <begin position="295"/>
        <end position="414"/>
    </location>
</feature>
<dbReference type="Proteomes" id="UP000516439">
    <property type="component" value="Chromosome"/>
</dbReference>
<keyword evidence="2 4" id="KW-0472">Membrane</keyword>
<dbReference type="Pfam" id="PF00691">
    <property type="entry name" value="OmpA"/>
    <property type="match status" value="1"/>
</dbReference>
<dbReference type="PANTHER" id="PTHR30329">
    <property type="entry name" value="STATOR ELEMENT OF FLAGELLAR MOTOR COMPLEX"/>
    <property type="match status" value="1"/>
</dbReference>
<dbReference type="InterPro" id="IPR006665">
    <property type="entry name" value="OmpA-like"/>
</dbReference>
<evidence type="ECO:0000313" key="7">
    <source>
        <dbReference type="Proteomes" id="UP000516439"/>
    </source>
</evidence>
<evidence type="ECO:0000256" key="2">
    <source>
        <dbReference type="ARBA" id="ARBA00023136"/>
    </source>
</evidence>
<dbReference type="InterPro" id="IPR050330">
    <property type="entry name" value="Bact_OuterMem_StrucFunc"/>
</dbReference>
<dbReference type="RefSeq" id="WP_190327148.1">
    <property type="nucleotide sequence ID" value="NZ_CP061171.1"/>
</dbReference>
<accession>A0ABX6TFY4</accession>
<name>A0ABX6TFY4_9SPHI</name>
<sequence length="1136" mass="127033">MPRGVKKIALDAHQVRMKNISIPNGFVLQGGTPVNFVVFEWMPDTNTTDQSRVQWMLEDKERKSIIKKYPGSGPRLKNFVINKKLSGNQQYYIEASLSGERDYKNPAGVYVRGYAPPLIIRSKWSLTEGGESLKAEPIQYGDSVVLSIETEGLNGNKLIIDVYNRVIGKNIHVKTYIDVPCEGGEVNITIGDTSLWYSRTNDVSLREFFITVKDQDTKQLILDSRKDKYHARFLRIEGRKITNNVAPIRTNTAGKIGQQPVNGKRYEPCGFTKIEINDGARFLLFDEGKIGLKGMKSDGFSKSMSIHFDFNKWSITSKAQTILNELAEYLFQNPYLPVELGAHTDVRGTDAFNDELSLKRAKSAVDYLVKKGVDGRRISAKGYGKRALIYKGQDVTENQHAENRRVTIKFKIFENNAETILFETIGPGQSLKKKLTLNVDNYTPPEGCILSGGKHQAVILKKIDSQTSPNTESLNVVAVVQKNKKADDMVFSPMDNKVFAFDYFMPHSQTPKQYFYYINSCRYFSNKSRPTVQVNVYSDIRWKFKFFVNMSSPLNVDWSNIPVISQRYEKLKETAQKLGTSYDAKTSGMEWGVELNADWNHDGSKFTKNDNYTLKFEGKIKDIYNIITSVRDITRALGTATKGGVRKMPFAGKLPLTVSILAPKFAVSVDWYLAHGKSKGVETNKIGTEFLIDVYFDPIIGLEVTFDLLGLVVTAASVAATGNTVAADLFMYAKEWAAKGFKSKYAEAKLDMYIDAVFVGSIAGGLKNGKINTASDQFQVEAKIESKIGVTLKAGIVASAKAMFLEYGKASVKGGLTAEASVAIRGSYNFQWDTYKGLLLKPGLILDPCVAKVAMFLEVGLSYKVVSTDWKPININENRTFWKAYDVMQGIANFTGRSPEFIIYKTKANNYLMKKLNFILLMCIPFLFQSCQGQNLDLEKLSLPTKSDQLKTLKLSNSGAGIGTREIQYTSYVPDAEGGIAFGGVAISKSTSNSEALARFFSKDEGKNFQGYTLNLFTSDVMEKVLAYLLKNKSQFKLVFDDGKDSEERARVFIANNTGNTYLILSRINGDGKKTGYIDGIAKGEDALLSSRIGGSFGYYEAYLEYKKHKSGNLSYLDFLRETNNDLYKQSNNLKQ</sequence>
<keyword evidence="3" id="KW-0998">Cell outer membrane</keyword>
<protein>
    <submittedName>
        <fullName evidence="6">OmpA family protein</fullName>
    </submittedName>
</protein>
<dbReference type="PANTHER" id="PTHR30329:SF21">
    <property type="entry name" value="LIPOPROTEIN YIAD-RELATED"/>
    <property type="match status" value="1"/>
</dbReference>
<evidence type="ECO:0000256" key="4">
    <source>
        <dbReference type="PROSITE-ProRule" id="PRU00473"/>
    </source>
</evidence>
<dbReference type="InterPro" id="IPR006664">
    <property type="entry name" value="OMP_bac"/>
</dbReference>
<organism evidence="6 7">
    <name type="scientific">Pedobacter riviphilus</name>
    <dbReference type="NCBI Taxonomy" id="2766984"/>
    <lineage>
        <taxon>Bacteria</taxon>
        <taxon>Pseudomonadati</taxon>
        <taxon>Bacteroidota</taxon>
        <taxon>Sphingobacteriia</taxon>
        <taxon>Sphingobacteriales</taxon>
        <taxon>Sphingobacteriaceae</taxon>
        <taxon>Pedobacter</taxon>
    </lineage>
</organism>
<reference evidence="6 7" key="1">
    <citation type="submission" date="2020-09" db="EMBL/GenBank/DDBJ databases">
        <title>Pedobacter sp. SW-16 isolated from soil near Yeocheon.</title>
        <authorList>
            <person name="Im H.S."/>
            <person name="Joung Y."/>
            <person name="Lee S.-S."/>
        </authorList>
    </citation>
    <scope>NUCLEOTIDE SEQUENCE [LARGE SCALE GENOMIC DNA]</scope>
    <source>
        <strain evidence="6 7">SW-16</strain>
    </source>
</reference>
<evidence type="ECO:0000256" key="3">
    <source>
        <dbReference type="ARBA" id="ARBA00023237"/>
    </source>
</evidence>
<keyword evidence="7" id="KW-1185">Reference proteome</keyword>
<dbReference type="CDD" id="cd07185">
    <property type="entry name" value="OmpA_C-like"/>
    <property type="match status" value="1"/>
</dbReference>
<dbReference type="PROSITE" id="PS51123">
    <property type="entry name" value="OMPA_2"/>
    <property type="match status" value="1"/>
</dbReference>
<evidence type="ECO:0000259" key="5">
    <source>
        <dbReference type="PROSITE" id="PS51123"/>
    </source>
</evidence>
<dbReference type="EMBL" id="CP061171">
    <property type="protein sequence ID" value="QNR84391.1"/>
    <property type="molecule type" value="Genomic_DNA"/>
</dbReference>
<dbReference type="InterPro" id="IPR036737">
    <property type="entry name" value="OmpA-like_sf"/>
</dbReference>
<gene>
    <name evidence="6" type="ORF">H9N25_21195</name>
</gene>
<dbReference type="Gene3D" id="3.30.1330.60">
    <property type="entry name" value="OmpA-like domain"/>
    <property type="match status" value="1"/>
</dbReference>
<proteinExistence type="predicted"/>